<name>A0A6V8N9Z4_9BACT</name>
<dbReference type="AlphaFoldDB" id="A0A6V8N9Z4"/>
<sequence>MLIQGAFMHVKDSVTADRFLALLADAAPQGHYFVAQPPPGIIMTAAIDWRVILPDNAAAAELANALWSGYESLVKPLGKRSRQDKPGIFIQIKNLAGDCDQFTVGTDVDKKDGLLHRVKESVAVLSSRSNDAVLREIEQTSSSDYWRSFSGQS</sequence>
<accession>A0A6V8N9Z4</accession>
<keyword evidence="2" id="KW-1185">Reference proteome</keyword>
<comment type="caution">
    <text evidence="1">The sequence shown here is derived from an EMBL/GenBank/DDBJ whole genome shotgun (WGS) entry which is preliminary data.</text>
</comment>
<protein>
    <submittedName>
        <fullName evidence="1">Uncharacterized protein</fullName>
    </submittedName>
</protein>
<dbReference type="EMBL" id="BLXZ01000006">
    <property type="protein sequence ID" value="GFO69425.1"/>
    <property type="molecule type" value="Genomic_DNA"/>
</dbReference>
<gene>
    <name evidence="1" type="ORF">GMLC_30040</name>
</gene>
<reference evidence="2" key="1">
    <citation type="submission" date="2020-06" db="EMBL/GenBank/DDBJ databases">
        <title>Draft genomic sequecing of Geomonas sp. Red745.</title>
        <authorList>
            <person name="Itoh H."/>
            <person name="Xu Z.X."/>
            <person name="Ushijima N."/>
            <person name="Masuda Y."/>
            <person name="Shiratori Y."/>
            <person name="Senoo K."/>
        </authorList>
    </citation>
    <scope>NUCLEOTIDE SEQUENCE [LARGE SCALE GENOMIC DNA]</scope>
    <source>
        <strain evidence="2">Red745</strain>
    </source>
</reference>
<proteinExistence type="predicted"/>
<evidence type="ECO:0000313" key="2">
    <source>
        <dbReference type="Proteomes" id="UP000587586"/>
    </source>
</evidence>
<dbReference type="Proteomes" id="UP000587586">
    <property type="component" value="Unassembled WGS sequence"/>
</dbReference>
<evidence type="ECO:0000313" key="1">
    <source>
        <dbReference type="EMBL" id="GFO69425.1"/>
    </source>
</evidence>
<organism evidence="1 2">
    <name type="scientific">Geomonas limicola</name>
    <dbReference type="NCBI Taxonomy" id="2740186"/>
    <lineage>
        <taxon>Bacteria</taxon>
        <taxon>Pseudomonadati</taxon>
        <taxon>Thermodesulfobacteriota</taxon>
        <taxon>Desulfuromonadia</taxon>
        <taxon>Geobacterales</taxon>
        <taxon>Geobacteraceae</taxon>
        <taxon>Geomonas</taxon>
    </lineage>
</organism>